<dbReference type="PROSITE" id="PS51186">
    <property type="entry name" value="GNAT"/>
    <property type="match status" value="1"/>
</dbReference>
<dbReference type="Pfam" id="PF13302">
    <property type="entry name" value="Acetyltransf_3"/>
    <property type="match status" value="1"/>
</dbReference>
<feature type="domain" description="N-acetyltransferase" evidence="1">
    <location>
        <begin position="16"/>
        <end position="178"/>
    </location>
</feature>
<reference evidence="2" key="1">
    <citation type="journal article" date="2022" name="Nat. Microbiol.">
        <title>Unique mobile elements and scalable gene flow at the prokaryote-eukaryote boundary revealed by circularized Asgard archaea genomes.</title>
        <authorList>
            <person name="Wu F."/>
            <person name="Speth D.R."/>
            <person name="Philosof A."/>
            <person name="Cremiere A."/>
            <person name="Narayanan A."/>
            <person name="Barco R.A."/>
            <person name="Connon S.A."/>
            <person name="Amend J.P."/>
            <person name="Antoshechkin I.A."/>
            <person name="Orphan V.J."/>
        </authorList>
    </citation>
    <scope>NUCLEOTIDE SEQUENCE</scope>
    <source>
        <strain evidence="2">PR6</strain>
    </source>
</reference>
<evidence type="ECO:0000313" key="2">
    <source>
        <dbReference type="EMBL" id="UJG43553.1"/>
    </source>
</evidence>
<dbReference type="AlphaFoldDB" id="A0A9Y1BQY4"/>
<protein>
    <submittedName>
        <fullName evidence="2">GNAT family N-acetyltransferase</fullName>
    </submittedName>
</protein>
<dbReference type="InterPro" id="IPR000182">
    <property type="entry name" value="GNAT_dom"/>
</dbReference>
<dbReference type="PANTHER" id="PTHR43415:SF3">
    <property type="entry name" value="GNAT-FAMILY ACETYLTRANSFERASE"/>
    <property type="match status" value="1"/>
</dbReference>
<sequence length="189" mass="22388">MSISKDFGSPFIGEKVLLRPVEKSDLKDIMKHWNTYETRQYLGHPIPHSSTQEEEWIQSIYRDANRRLSFTFAIVEKEKNEFLGSVSLMNVDWINRTCVFGIAIHNPANHNKGYGSDATRCILKFGFLILNLNRIELEVFEFNQRAVHVYEKLGFKHIGRRRKARFYEGKYYDIILMDILIDEYLELYK</sequence>
<gene>
    <name evidence="2" type="ORF">K9W46_14435</name>
</gene>
<dbReference type="Gene3D" id="3.40.630.30">
    <property type="match status" value="1"/>
</dbReference>
<dbReference type="EMBL" id="CP084167">
    <property type="protein sequence ID" value="UJG43553.1"/>
    <property type="molecule type" value="Genomic_DNA"/>
</dbReference>
<dbReference type="Proteomes" id="UP001200513">
    <property type="component" value="Chromosome"/>
</dbReference>
<dbReference type="SUPFAM" id="SSF55729">
    <property type="entry name" value="Acyl-CoA N-acyltransferases (Nat)"/>
    <property type="match status" value="1"/>
</dbReference>
<dbReference type="InterPro" id="IPR016181">
    <property type="entry name" value="Acyl_CoA_acyltransferase"/>
</dbReference>
<name>A0A9Y1BQY4_9ARCH</name>
<dbReference type="GO" id="GO:0016747">
    <property type="term" value="F:acyltransferase activity, transferring groups other than amino-acyl groups"/>
    <property type="evidence" value="ECO:0007669"/>
    <property type="project" value="InterPro"/>
</dbReference>
<dbReference type="PANTHER" id="PTHR43415">
    <property type="entry name" value="SPERMIDINE N(1)-ACETYLTRANSFERASE"/>
    <property type="match status" value="1"/>
</dbReference>
<accession>A0A9Y1BQY4</accession>
<proteinExistence type="predicted"/>
<evidence type="ECO:0000259" key="1">
    <source>
        <dbReference type="PROSITE" id="PS51186"/>
    </source>
</evidence>
<organism evidence="2">
    <name type="scientific">Candidatus Heimdallarchaeum endolithica</name>
    <dbReference type="NCBI Taxonomy" id="2876572"/>
    <lineage>
        <taxon>Archaea</taxon>
        <taxon>Promethearchaeati</taxon>
        <taxon>Candidatus Heimdallarchaeota</taxon>
        <taxon>Candidatus Heimdallarchaeia (ex Rinke et al. 2021) (nom. nud.)</taxon>
        <taxon>Candidatus Heimdallarchaeales</taxon>
        <taxon>Candidatus Heimdallarchaeaceae</taxon>
        <taxon>Candidatus Heimdallarchaeum</taxon>
    </lineage>
</organism>